<dbReference type="AlphaFoldDB" id="A0A2U3D8B6"/>
<organism evidence="2 3">
    <name type="scientific">Sulfoacidibacillus thermotolerans</name>
    <name type="common">Acidibacillus sulfuroxidans</name>
    <dbReference type="NCBI Taxonomy" id="1765684"/>
    <lineage>
        <taxon>Bacteria</taxon>
        <taxon>Bacillati</taxon>
        <taxon>Bacillota</taxon>
        <taxon>Bacilli</taxon>
        <taxon>Bacillales</taxon>
        <taxon>Alicyclobacillaceae</taxon>
        <taxon>Sulfoacidibacillus</taxon>
    </lineage>
</organism>
<accession>A0A2U3D8B6</accession>
<reference evidence="2 3" key="1">
    <citation type="submission" date="2016-11" db="EMBL/GenBank/DDBJ databases">
        <title>Comparative genomics of Acidibacillus ferroxidans species.</title>
        <authorList>
            <person name="Oliveira G."/>
            <person name="Nunes G."/>
            <person name="Oliveira R."/>
            <person name="Araujo F."/>
            <person name="Salim A."/>
            <person name="Scholte L."/>
            <person name="Morais D."/>
            <person name="Nancucheo I."/>
            <person name="Johnson D.B."/>
            <person name="Grail B."/>
            <person name="Bittencourt J."/>
            <person name="Valadares R."/>
        </authorList>
    </citation>
    <scope>NUCLEOTIDE SEQUENCE [LARGE SCALE GENOMIC DNA]</scope>
    <source>
        <strain evidence="2 3">Y002</strain>
    </source>
</reference>
<dbReference type="Pfam" id="PF03235">
    <property type="entry name" value="GmrSD_N"/>
    <property type="match status" value="1"/>
</dbReference>
<protein>
    <recommendedName>
        <fullName evidence="1">GmrSD restriction endonucleases N-terminal domain-containing protein</fullName>
    </recommendedName>
</protein>
<dbReference type="PANTHER" id="PTHR39639:SF1">
    <property type="entry name" value="DUF262 DOMAIN-CONTAINING PROTEIN"/>
    <property type="match status" value="1"/>
</dbReference>
<proteinExistence type="predicted"/>
<evidence type="ECO:0000259" key="1">
    <source>
        <dbReference type="Pfam" id="PF03235"/>
    </source>
</evidence>
<sequence length="369" mass="43094">MSSLKKNLDELQKLAKERTVKTQNIEYDLETLVKKIDKKVIKLDPEYQRNHRWNEETSSKLIESLILNIPVPLIYISQDIDVDDEVDDDIPRYSVIDGQQRLTAIFNFMTNNLPLEGMEVLKPLNGSFYRDLPPFLVRRLEERTIKCLRIDSTLDPQVKYDIFERLNSGSVKLEAQELRNAIYRGPFNKMIKELAKNEDFRVLNQIDLAAPDESKKVQKMEDVELVLRFFALHNNNYKNLKKGFKTFLSESMEQFNKLSGAELRIYSEKFTKTMALIRKEFGDKAFAKYRLEDGKFVKMSNFNAAVYDSLAIAIVDCVDLNNPQLLDLTFENFRQLFADPEFFEWVSGSVNDREKVSRRIEAAKELLTK</sequence>
<evidence type="ECO:0000313" key="3">
    <source>
        <dbReference type="Proteomes" id="UP000245380"/>
    </source>
</evidence>
<dbReference type="EMBL" id="MPDK01000012">
    <property type="protein sequence ID" value="PWI57511.1"/>
    <property type="molecule type" value="Genomic_DNA"/>
</dbReference>
<evidence type="ECO:0000313" key="2">
    <source>
        <dbReference type="EMBL" id="PWI57511.1"/>
    </source>
</evidence>
<feature type="domain" description="GmrSD restriction endonucleases N-terminal" evidence="1">
    <location>
        <begin position="29"/>
        <end position="183"/>
    </location>
</feature>
<dbReference type="OrthoDB" id="9770340at2"/>
<dbReference type="Proteomes" id="UP000245380">
    <property type="component" value="Unassembled WGS sequence"/>
</dbReference>
<dbReference type="PANTHER" id="PTHR39639">
    <property type="entry name" value="CHROMOSOME 16, WHOLE GENOME SHOTGUN SEQUENCE"/>
    <property type="match status" value="1"/>
</dbReference>
<keyword evidence="3" id="KW-1185">Reference proteome</keyword>
<gene>
    <name evidence="2" type="ORF">BM613_08565</name>
</gene>
<comment type="caution">
    <text evidence="2">The sequence shown here is derived from an EMBL/GenBank/DDBJ whole genome shotgun (WGS) entry which is preliminary data.</text>
</comment>
<name>A0A2U3D8B6_SULT2</name>
<dbReference type="InterPro" id="IPR004919">
    <property type="entry name" value="GmrSD_N"/>
</dbReference>
<dbReference type="RefSeq" id="WP_109430773.1">
    <property type="nucleotide sequence ID" value="NZ_MPDK01000012.1"/>
</dbReference>